<evidence type="ECO:0000256" key="1">
    <source>
        <dbReference type="ARBA" id="ARBA00022691"/>
    </source>
</evidence>
<dbReference type="GO" id="GO:0003824">
    <property type="term" value="F:catalytic activity"/>
    <property type="evidence" value="ECO:0007669"/>
    <property type="project" value="InterPro"/>
</dbReference>
<proteinExistence type="predicted"/>
<keyword evidence="1" id="KW-0949">S-adenosyl-L-methionine</keyword>
<dbReference type="GO" id="GO:0046872">
    <property type="term" value="F:metal ion binding"/>
    <property type="evidence" value="ECO:0007669"/>
    <property type="project" value="UniProtKB-KW"/>
</dbReference>
<dbReference type="GO" id="GO:0051536">
    <property type="term" value="F:iron-sulfur cluster binding"/>
    <property type="evidence" value="ECO:0007669"/>
    <property type="project" value="UniProtKB-KW"/>
</dbReference>
<feature type="non-terminal residue" evidence="5">
    <location>
        <position position="486"/>
    </location>
</feature>
<accession>A0A382G4Y9</accession>
<dbReference type="SFLD" id="SFLDS00029">
    <property type="entry name" value="Radical_SAM"/>
    <property type="match status" value="1"/>
</dbReference>
<dbReference type="PANTHER" id="PTHR11228:SF7">
    <property type="entry name" value="PQQA PEPTIDE CYCLASE"/>
    <property type="match status" value="1"/>
</dbReference>
<dbReference type="SUPFAM" id="SSF102114">
    <property type="entry name" value="Radical SAM enzymes"/>
    <property type="match status" value="1"/>
</dbReference>
<dbReference type="PANTHER" id="PTHR11228">
    <property type="entry name" value="RADICAL SAM DOMAIN PROTEIN"/>
    <property type="match status" value="1"/>
</dbReference>
<evidence type="ECO:0008006" key="6">
    <source>
        <dbReference type="Google" id="ProtNLM"/>
    </source>
</evidence>
<keyword evidence="3" id="KW-0408">Iron</keyword>
<organism evidence="5">
    <name type="scientific">marine metagenome</name>
    <dbReference type="NCBI Taxonomy" id="408172"/>
    <lineage>
        <taxon>unclassified sequences</taxon>
        <taxon>metagenomes</taxon>
        <taxon>ecological metagenomes</taxon>
    </lineage>
</organism>
<dbReference type="InterPro" id="IPR007197">
    <property type="entry name" value="rSAM"/>
</dbReference>
<gene>
    <name evidence="5" type="ORF">METZ01_LOCUS223172</name>
</gene>
<evidence type="ECO:0000256" key="4">
    <source>
        <dbReference type="ARBA" id="ARBA00023014"/>
    </source>
</evidence>
<keyword evidence="4" id="KW-0411">Iron-sulfur</keyword>
<name>A0A382G4Y9_9ZZZZ</name>
<dbReference type="NCBIfam" id="NF033640">
    <property type="entry name" value="N_Twi_rSAM"/>
    <property type="match status" value="1"/>
</dbReference>
<reference evidence="5" key="1">
    <citation type="submission" date="2018-05" db="EMBL/GenBank/DDBJ databases">
        <authorList>
            <person name="Lanie J.A."/>
            <person name="Ng W.-L."/>
            <person name="Kazmierczak K.M."/>
            <person name="Andrzejewski T.M."/>
            <person name="Davidsen T.M."/>
            <person name="Wayne K.J."/>
            <person name="Tettelin H."/>
            <person name="Glass J.I."/>
            <person name="Rusch D."/>
            <person name="Podicherti R."/>
            <person name="Tsui H.-C.T."/>
            <person name="Winkler M.E."/>
        </authorList>
    </citation>
    <scope>NUCLEOTIDE SEQUENCE</scope>
</reference>
<evidence type="ECO:0000256" key="3">
    <source>
        <dbReference type="ARBA" id="ARBA00023004"/>
    </source>
</evidence>
<dbReference type="InterPro" id="IPR013785">
    <property type="entry name" value="Aldolase_TIM"/>
</dbReference>
<dbReference type="EMBL" id="UINC01053602">
    <property type="protein sequence ID" value="SVB70318.1"/>
    <property type="molecule type" value="Genomic_DNA"/>
</dbReference>
<protein>
    <recommendedName>
        <fullName evidence="6">Radical SAM core domain-containing protein</fullName>
    </recommendedName>
</protein>
<evidence type="ECO:0000256" key="2">
    <source>
        <dbReference type="ARBA" id="ARBA00022723"/>
    </source>
</evidence>
<dbReference type="Gene3D" id="3.20.20.70">
    <property type="entry name" value="Aldolase class I"/>
    <property type="match status" value="2"/>
</dbReference>
<dbReference type="AlphaFoldDB" id="A0A382G4Y9"/>
<keyword evidence="2" id="KW-0479">Metal-binding</keyword>
<evidence type="ECO:0000313" key="5">
    <source>
        <dbReference type="EMBL" id="SVB70318.1"/>
    </source>
</evidence>
<dbReference type="InterPro" id="IPR050377">
    <property type="entry name" value="Radical_SAM_PqqE_MftC-like"/>
</dbReference>
<sequence>MEQDENKQKNSCNKFLNEFIPNTKTFCVLPWMHLATNTQGQYKLCCKAQLPIPSKIVDTMKIKGKEGLMGDYMSKFPKTYTDELASKKEVYIAERAMGSSIDNVWNNEYMKDVRKKMLNGEKIDSCSECYKEEEQQKTTSYRERKNIIEIIDEPHNNEIKQRVLDTAPDGSLNHLPYTLDLKLDSRCNLTCAMCSPKESTGVEKFFRTQIKNKNKDKFNKNQIHQFNEVNEYTEEEKLWSEHPKFINGLQKLGPHLKQIYATGGEPFLLNNLWEIYNKFIEQGYSKHLSLEFCSNLTASTDKQLAIIKKFKGCIISASIDGFGEAYNFTRWPSTWEKIDSKVKNLSYNWVTPNHKLHYTCVYTILNILSIPQYCNWIKFYTNELIDKWGIEYPDAWALPQVRFFQCNRPEFLNIEYLHKEAIDYLISFLEDNFPNEIASIDHIKVNTEYKDIITMLKNTEKRNTWKWKKNFWDFITMREEYIDLKI</sequence>
<dbReference type="InterPro" id="IPR058240">
    <property type="entry name" value="rSAM_sf"/>
</dbReference>